<dbReference type="EMBL" id="SIHJ01000001">
    <property type="protein sequence ID" value="TWT37279.1"/>
    <property type="molecule type" value="Genomic_DNA"/>
</dbReference>
<evidence type="ECO:0000256" key="2">
    <source>
        <dbReference type="ARBA" id="ARBA00022670"/>
    </source>
</evidence>
<name>A0A5C5VH88_9BACT</name>
<dbReference type="CDD" id="cd07023">
    <property type="entry name" value="S49_Sppa_N_C"/>
    <property type="match status" value="1"/>
</dbReference>
<gene>
    <name evidence="7" type="primary">sppA_3</name>
    <name evidence="7" type="ORF">KOR34_22270</name>
</gene>
<evidence type="ECO:0000259" key="6">
    <source>
        <dbReference type="Pfam" id="PF01343"/>
    </source>
</evidence>
<dbReference type="Pfam" id="PF01343">
    <property type="entry name" value="Peptidase_S49"/>
    <property type="match status" value="1"/>
</dbReference>
<dbReference type="AlphaFoldDB" id="A0A5C5VH88"/>
<protein>
    <submittedName>
        <fullName evidence="7">Putative signal peptide peptidase SppA</fullName>
        <ecNumber evidence="7">3.4.21.-</ecNumber>
    </submittedName>
</protein>
<evidence type="ECO:0000313" key="8">
    <source>
        <dbReference type="Proteomes" id="UP000316714"/>
    </source>
</evidence>
<dbReference type="OrthoDB" id="9764363at2"/>
<evidence type="ECO:0000256" key="4">
    <source>
        <dbReference type="ARBA" id="ARBA00022825"/>
    </source>
</evidence>
<evidence type="ECO:0000313" key="7">
    <source>
        <dbReference type="EMBL" id="TWT37279.1"/>
    </source>
</evidence>
<comment type="similarity">
    <text evidence="1">Belongs to the peptidase S49 family.</text>
</comment>
<evidence type="ECO:0000256" key="1">
    <source>
        <dbReference type="ARBA" id="ARBA00008683"/>
    </source>
</evidence>
<reference evidence="7 8" key="1">
    <citation type="submission" date="2019-02" db="EMBL/GenBank/DDBJ databases">
        <title>Deep-cultivation of Planctomycetes and their phenomic and genomic characterization uncovers novel biology.</title>
        <authorList>
            <person name="Wiegand S."/>
            <person name="Jogler M."/>
            <person name="Boedeker C."/>
            <person name="Pinto D."/>
            <person name="Vollmers J."/>
            <person name="Rivas-Marin E."/>
            <person name="Kohn T."/>
            <person name="Peeters S.H."/>
            <person name="Heuer A."/>
            <person name="Rast P."/>
            <person name="Oberbeckmann S."/>
            <person name="Bunk B."/>
            <person name="Jeske O."/>
            <person name="Meyerdierks A."/>
            <person name="Storesund J.E."/>
            <person name="Kallscheuer N."/>
            <person name="Luecker S."/>
            <person name="Lage O.M."/>
            <person name="Pohl T."/>
            <person name="Merkel B.J."/>
            <person name="Hornburger P."/>
            <person name="Mueller R.-W."/>
            <person name="Bruemmer F."/>
            <person name="Labrenz M."/>
            <person name="Spormann A.M."/>
            <person name="Op Den Camp H."/>
            <person name="Overmann J."/>
            <person name="Amann R."/>
            <person name="Jetten M.S.M."/>
            <person name="Mascher T."/>
            <person name="Medema M.H."/>
            <person name="Devos D.P."/>
            <person name="Kaster A.-K."/>
            <person name="Ovreas L."/>
            <person name="Rohde M."/>
            <person name="Galperin M.Y."/>
            <person name="Jogler C."/>
        </authorList>
    </citation>
    <scope>NUCLEOTIDE SEQUENCE [LARGE SCALE GENOMIC DNA]</scope>
    <source>
        <strain evidence="7 8">KOR34</strain>
    </source>
</reference>
<dbReference type="RefSeq" id="WP_146564622.1">
    <property type="nucleotide sequence ID" value="NZ_SIHJ01000001.1"/>
</dbReference>
<dbReference type="GO" id="GO:0006508">
    <property type="term" value="P:proteolysis"/>
    <property type="evidence" value="ECO:0007669"/>
    <property type="project" value="UniProtKB-KW"/>
</dbReference>
<dbReference type="GO" id="GO:0008236">
    <property type="term" value="F:serine-type peptidase activity"/>
    <property type="evidence" value="ECO:0007669"/>
    <property type="project" value="UniProtKB-KW"/>
</dbReference>
<accession>A0A5C5VH88</accession>
<comment type="caution">
    <text evidence="7">The sequence shown here is derived from an EMBL/GenBank/DDBJ whole genome shotgun (WGS) entry which is preliminary data.</text>
</comment>
<feature type="compositionally biased region" description="Low complexity" evidence="5">
    <location>
        <begin position="240"/>
        <end position="253"/>
    </location>
</feature>
<keyword evidence="8" id="KW-1185">Reference proteome</keyword>
<keyword evidence="2" id="KW-0645">Protease</keyword>
<proteinExistence type="inferred from homology"/>
<organism evidence="7 8">
    <name type="scientific">Posidoniimonas corsicana</name>
    <dbReference type="NCBI Taxonomy" id="1938618"/>
    <lineage>
        <taxon>Bacteria</taxon>
        <taxon>Pseudomonadati</taxon>
        <taxon>Planctomycetota</taxon>
        <taxon>Planctomycetia</taxon>
        <taxon>Pirellulales</taxon>
        <taxon>Lacipirellulaceae</taxon>
        <taxon>Posidoniimonas</taxon>
    </lineage>
</organism>
<sequence>MHQAHARRVLLLAAAVTMCGCSMRQPIKVCMQGDLDAAASMKLDNNVQQVCARTLPGEPCGGPRVALIDIDGLLVNRNLTGFSSMGENPVALLREKLQKAERDPCVAAVVLRVNSPGGGVTACDIMRYELTNFRQRSGKPVVACLMDVGAGGAYYIATAADAIVAHPTTITGGVGVILNLYDLQDFMQQQNVVENVIRSGDKIDMGTPIRTMEPAEAEILEGIAREFHDRFKTAVRDSRPAVASAAPRPEVVPLPDASPSDDARDTDANVLDGRVFTGVEAVRLGMVDELGYLEDAIRLAEGAAGVINAKTIVYRRDNDRALTPYDITPNIPGQSLIPLSLPGVDRALLPTFLYLWQPEPAYEKTSGP</sequence>
<dbReference type="PANTHER" id="PTHR42987:SF4">
    <property type="entry name" value="PROTEASE SOHB-RELATED"/>
    <property type="match status" value="1"/>
</dbReference>
<evidence type="ECO:0000256" key="5">
    <source>
        <dbReference type="SAM" id="MobiDB-lite"/>
    </source>
</evidence>
<dbReference type="Gene3D" id="6.20.330.10">
    <property type="match status" value="1"/>
</dbReference>
<evidence type="ECO:0000256" key="3">
    <source>
        <dbReference type="ARBA" id="ARBA00022801"/>
    </source>
</evidence>
<dbReference type="Gene3D" id="3.90.226.10">
    <property type="entry name" value="2-enoyl-CoA Hydratase, Chain A, domain 1"/>
    <property type="match status" value="1"/>
</dbReference>
<dbReference type="Proteomes" id="UP000316714">
    <property type="component" value="Unassembled WGS sequence"/>
</dbReference>
<keyword evidence="3 7" id="KW-0378">Hydrolase</keyword>
<feature type="domain" description="Peptidase S49" evidence="6">
    <location>
        <begin position="135"/>
        <end position="239"/>
    </location>
</feature>
<dbReference type="SUPFAM" id="SSF52096">
    <property type="entry name" value="ClpP/crotonase"/>
    <property type="match status" value="1"/>
</dbReference>
<dbReference type="InterPro" id="IPR002142">
    <property type="entry name" value="Peptidase_S49"/>
</dbReference>
<keyword evidence="4" id="KW-0720">Serine protease</keyword>
<dbReference type="PROSITE" id="PS51257">
    <property type="entry name" value="PROKAR_LIPOPROTEIN"/>
    <property type="match status" value="1"/>
</dbReference>
<feature type="region of interest" description="Disordered" evidence="5">
    <location>
        <begin position="238"/>
        <end position="266"/>
    </location>
</feature>
<dbReference type="InterPro" id="IPR047272">
    <property type="entry name" value="S49_SppA_C"/>
</dbReference>
<dbReference type="InterPro" id="IPR029045">
    <property type="entry name" value="ClpP/crotonase-like_dom_sf"/>
</dbReference>
<dbReference type="EC" id="3.4.21.-" evidence="7"/>
<dbReference type="PANTHER" id="PTHR42987">
    <property type="entry name" value="PEPTIDASE S49"/>
    <property type="match status" value="1"/>
</dbReference>